<accession>A0A8B6CCP9</accession>
<dbReference type="Proteomes" id="UP000596742">
    <property type="component" value="Unassembled WGS sequence"/>
</dbReference>
<gene>
    <name evidence="3" type="ORF">MGAL_10B064489</name>
</gene>
<feature type="coiled-coil region" evidence="2">
    <location>
        <begin position="146"/>
        <end position="193"/>
    </location>
</feature>
<keyword evidence="1" id="KW-0540">Nuclease</keyword>
<reference evidence="3" key="1">
    <citation type="submission" date="2018-11" db="EMBL/GenBank/DDBJ databases">
        <authorList>
            <person name="Alioto T."/>
            <person name="Alioto T."/>
        </authorList>
    </citation>
    <scope>NUCLEOTIDE SEQUENCE</scope>
</reference>
<keyword evidence="4" id="KW-1185">Reference proteome</keyword>
<organism evidence="3 4">
    <name type="scientific">Mytilus galloprovincialis</name>
    <name type="common">Mediterranean mussel</name>
    <dbReference type="NCBI Taxonomy" id="29158"/>
    <lineage>
        <taxon>Eukaryota</taxon>
        <taxon>Metazoa</taxon>
        <taxon>Spiralia</taxon>
        <taxon>Lophotrochozoa</taxon>
        <taxon>Mollusca</taxon>
        <taxon>Bivalvia</taxon>
        <taxon>Autobranchia</taxon>
        <taxon>Pteriomorphia</taxon>
        <taxon>Mytilida</taxon>
        <taxon>Mytiloidea</taxon>
        <taxon>Mytilidae</taxon>
        <taxon>Mytilinae</taxon>
        <taxon>Mytilus</taxon>
    </lineage>
</organism>
<evidence type="ECO:0000256" key="1">
    <source>
        <dbReference type="ARBA" id="ARBA00022722"/>
    </source>
</evidence>
<evidence type="ECO:0000313" key="3">
    <source>
        <dbReference type="EMBL" id="VDI02779.1"/>
    </source>
</evidence>
<dbReference type="AlphaFoldDB" id="A0A8B6CCP9"/>
<comment type="caution">
    <text evidence="3">The sequence shown here is derived from an EMBL/GenBank/DDBJ whole genome shotgun (WGS) entry which is preliminary data.</text>
</comment>
<evidence type="ECO:0000313" key="4">
    <source>
        <dbReference type="Proteomes" id="UP000596742"/>
    </source>
</evidence>
<evidence type="ECO:0000256" key="2">
    <source>
        <dbReference type="SAM" id="Coils"/>
    </source>
</evidence>
<keyword evidence="2" id="KW-0175">Coiled coil</keyword>
<dbReference type="InterPro" id="IPR022894">
    <property type="entry name" value="Oligoribonuclease"/>
</dbReference>
<dbReference type="PANTHER" id="PTHR11046:SF29">
    <property type="match status" value="1"/>
</dbReference>
<dbReference type="PANTHER" id="PTHR11046">
    <property type="entry name" value="OLIGORIBONUCLEASE, MITOCHONDRIAL"/>
    <property type="match status" value="1"/>
</dbReference>
<name>A0A8B6CCP9_MYTGA</name>
<dbReference type="OrthoDB" id="6206385at2759"/>
<proteinExistence type="predicted"/>
<sequence length="431" mass="49411">MATVVDRDEIQAILSKTWNGAMSTAAITAEFFTMMYEEACQNSAPYKHIEESLKFYCPDFEVPKKWSNITRYASSQMKKELSKEGNKCHAEELLSTDLASYLNKTVNNKQSKQCNREYQCHRKTEKKLLIQNIKLQKEANEICYLRSAYKRKTDELQKQKVDYENQKQKNITLNKQNIELLQLNQENEKSIETKTEKGRYTDDMRTCILELASLEIPCNKVSAVVNSVGKNLFNVEINAPSKTTVQNIISEGNVISHQHVAHELAQSKHWGAFSDGTSRDGKKIVDIGVHTEKQTYCLGYIPVAVENAETLSNVVQNTITETAKLVNSDPTNENQCTENKNRLLKSFTTVMSDRSSVMKKTNILLDEWRKQVLEQSGLQRDEIKKLDFLYCSAHVLLGFHSEMEKQVKIFERQIGRIGRDSNPVFKKLQAE</sequence>
<protein>
    <submittedName>
        <fullName evidence="3">Uncharacterized protein</fullName>
    </submittedName>
</protein>
<dbReference type="EMBL" id="UYJE01001519">
    <property type="protein sequence ID" value="VDI02779.1"/>
    <property type="molecule type" value="Genomic_DNA"/>
</dbReference>
<keyword evidence="1" id="KW-0378">Hydrolase</keyword>
<dbReference type="GO" id="GO:0000175">
    <property type="term" value="F:3'-5'-RNA exonuclease activity"/>
    <property type="evidence" value="ECO:0007669"/>
    <property type="project" value="InterPro"/>
</dbReference>